<protein>
    <submittedName>
        <fullName evidence="1">E3 ubiquitin-protein ligase TRIM71-like</fullName>
    </submittedName>
</protein>
<dbReference type="AlphaFoldDB" id="A0AAV7JEL2"/>
<dbReference type="InterPro" id="IPR011042">
    <property type="entry name" value="6-blade_b-propeller_TolB-like"/>
</dbReference>
<dbReference type="GO" id="GO:0008270">
    <property type="term" value="F:zinc ion binding"/>
    <property type="evidence" value="ECO:0007669"/>
    <property type="project" value="UniProtKB-KW"/>
</dbReference>
<organism evidence="1 2">
    <name type="scientific">Oopsacas minuta</name>
    <dbReference type="NCBI Taxonomy" id="111878"/>
    <lineage>
        <taxon>Eukaryota</taxon>
        <taxon>Metazoa</taxon>
        <taxon>Porifera</taxon>
        <taxon>Hexactinellida</taxon>
        <taxon>Hexasterophora</taxon>
        <taxon>Lyssacinosida</taxon>
        <taxon>Leucopsacidae</taxon>
        <taxon>Oopsacas</taxon>
    </lineage>
</organism>
<dbReference type="PANTHER" id="PTHR24104:SF25">
    <property type="entry name" value="PROTEIN LIN-41"/>
    <property type="match status" value="1"/>
</dbReference>
<dbReference type="GO" id="GO:0000209">
    <property type="term" value="P:protein polyubiquitination"/>
    <property type="evidence" value="ECO:0007669"/>
    <property type="project" value="TreeGrafter"/>
</dbReference>
<evidence type="ECO:0000313" key="2">
    <source>
        <dbReference type="Proteomes" id="UP001165289"/>
    </source>
</evidence>
<gene>
    <name evidence="1" type="ORF">LOD99_12262</name>
</gene>
<keyword evidence="2" id="KW-1185">Reference proteome</keyword>
<dbReference type="PANTHER" id="PTHR24104">
    <property type="entry name" value="E3 UBIQUITIN-PROTEIN LIGASE NHLRC1-RELATED"/>
    <property type="match status" value="1"/>
</dbReference>
<dbReference type="GO" id="GO:0061630">
    <property type="term" value="F:ubiquitin protein ligase activity"/>
    <property type="evidence" value="ECO:0007669"/>
    <property type="project" value="TreeGrafter"/>
</dbReference>
<dbReference type="SUPFAM" id="SSF63825">
    <property type="entry name" value="YWTD domain"/>
    <property type="match status" value="1"/>
</dbReference>
<dbReference type="Gene3D" id="2.120.10.30">
    <property type="entry name" value="TolB, C-terminal domain"/>
    <property type="match status" value="2"/>
</dbReference>
<name>A0AAV7JEL2_9METZ</name>
<dbReference type="GO" id="GO:0043161">
    <property type="term" value="P:proteasome-mediated ubiquitin-dependent protein catabolic process"/>
    <property type="evidence" value="ECO:0007669"/>
    <property type="project" value="TreeGrafter"/>
</dbReference>
<accession>A0AAV7JEL2</accession>
<comment type="caution">
    <text evidence="1">The sequence shown here is derived from an EMBL/GenBank/DDBJ whole genome shotgun (WGS) entry which is preliminary data.</text>
</comment>
<dbReference type="Proteomes" id="UP001165289">
    <property type="component" value="Unassembled WGS sequence"/>
</dbReference>
<dbReference type="InterPro" id="IPR050952">
    <property type="entry name" value="TRIM-NHL_E3_ligases"/>
</dbReference>
<reference evidence="1 2" key="1">
    <citation type="journal article" date="2023" name="BMC Biol.">
        <title>The compact genome of the sponge Oopsacas minuta (Hexactinellida) is lacking key metazoan core genes.</title>
        <authorList>
            <person name="Santini S."/>
            <person name="Schenkelaars Q."/>
            <person name="Jourda C."/>
            <person name="Duchesne M."/>
            <person name="Belahbib H."/>
            <person name="Rocher C."/>
            <person name="Selva M."/>
            <person name="Riesgo A."/>
            <person name="Vervoort M."/>
            <person name="Leys S.P."/>
            <person name="Kodjabachian L."/>
            <person name="Le Bivic A."/>
            <person name="Borchiellini C."/>
            <person name="Claverie J.M."/>
            <person name="Renard E."/>
        </authorList>
    </citation>
    <scope>NUCLEOTIDE SEQUENCE [LARGE SCALE GENOMIC DNA]</scope>
    <source>
        <strain evidence="1">SPO-2</strain>
    </source>
</reference>
<dbReference type="EMBL" id="JAKMXF010000343">
    <property type="protein sequence ID" value="KAI6647265.1"/>
    <property type="molecule type" value="Genomic_DNA"/>
</dbReference>
<proteinExistence type="predicted"/>
<sequence>MLSTFATPEKDIFYELEVLICDKFREVQEVVALRKDVLLSELEILREEHRTKFTNRSKSVEGLELLKSQMNNLVVRDNIASQFFESQLNEISKEIEKNRSAIPRMNLVLNCELGPLFQTIRCLGEIIVNQAPGFCPSPTPKRPPLPLVKSRSESINYDSKSCPSLSFALRGSCPGYLKAPRSVVYDNICDRIFVVDGGNHKIVMYSSRGDFISEFGHKDLRNPCGIAVSESHCYVTDMTLNAICKFNFKTLQISRISILNELKEPKGISLDEEFNELYVVDKNKNNCVWIYTTELSYDRLFDTSMLSTLRDIKVTTDTVFVLDSSQYCLHLFSKEGSKLRSIIRDPGAIETPLFFTLTREGNFILGGQWDSYLSVFSPQGKLLNRVGYLTDGKECPTMVRGVCITSDDKIVCGFYHGHYAMKMY</sequence>
<evidence type="ECO:0000313" key="1">
    <source>
        <dbReference type="EMBL" id="KAI6647265.1"/>
    </source>
</evidence>